<sequence>MLGFKSTYAEYLEFNDDLNAYLSTLGNEALWLKRCSVSLVSTLAARHVLCPISDNDTDETLIRLASFMGASNSGGQKQQKQSLQPASSASKLILVSRKIKEYILTRTDPQLGDMLKGISEPIDIATTIEKTFKLRRRREVRTLFSETLDRISTLRIKRDKRGLAIFVQRNLDKFRRLNVSLLDGCNALLNVDNIEEFEWVGEYDSLDSFETMFVPEHMETQEEAPVAPMNAPTETCDKSPPTDKPSAPQTSITGATLAVAVSDSDRSASGEQPATPSAPVAATQPPSGTSLPPIPIGAQTASSSTGPAASYSSAIPPPSSGAASLSRSSTPASIPSASPAPPLDPSSPTLSQGTPPSIPPALEGGNTRTMNEALVERTIALREAIRRSRIPPTAPAAHVRPSAAVPPGADVLRASIDNLINRRLHLGTIMSKTTDQTEKKKLKKERRQMHLAIRDAEEFLDKVCAARPDTMNHAVDTIPATTTIAGRTTPIQCTTSTGTSGISDLTTTIPPTCSSHTGISQPPTHSPSQPTCLPPSRPASQPPSRPASRPPSQPPSQSPSHPACRLPSQPPSQSAPQQTSHTITSAATAASSTRMPTTNQPPSAEPKTIINSAVARSHEASQIPSRYGSVEASRPAKRLRSHAFPWDSDDLIDRLRPDGPKDNSPEERPEERPEADLVWGNRSTLYQSYFGKTTDKPNR</sequence>
<feature type="compositionally biased region" description="Pro residues" evidence="1">
    <location>
        <begin position="532"/>
        <end position="557"/>
    </location>
</feature>
<feature type="compositionally biased region" description="Low complexity" evidence="1">
    <location>
        <begin position="297"/>
        <end position="337"/>
    </location>
</feature>
<evidence type="ECO:0000256" key="1">
    <source>
        <dbReference type="SAM" id="MobiDB-lite"/>
    </source>
</evidence>
<dbReference type="KEGG" id="yli:2906449"/>
<evidence type="ECO:0000313" key="3">
    <source>
        <dbReference type="Proteomes" id="UP000182444"/>
    </source>
</evidence>
<dbReference type="RefSeq" id="XP_500028.3">
    <property type="nucleotide sequence ID" value="XM_500028.3"/>
</dbReference>
<name>A0A1D8N4P6_YARLL</name>
<gene>
    <name evidence="2" type="ORF">YALI1_A13095g</name>
</gene>
<proteinExistence type="predicted"/>
<dbReference type="GeneID" id="2906449"/>
<feature type="compositionally biased region" description="Basic and acidic residues" evidence="1">
    <location>
        <begin position="651"/>
        <end position="675"/>
    </location>
</feature>
<feature type="region of interest" description="Disordered" evidence="1">
    <location>
        <begin position="495"/>
        <end position="680"/>
    </location>
</feature>
<feature type="compositionally biased region" description="Low complexity" evidence="1">
    <location>
        <begin position="571"/>
        <end position="598"/>
    </location>
</feature>
<feature type="compositionally biased region" description="Low complexity" evidence="1">
    <location>
        <begin position="520"/>
        <end position="531"/>
    </location>
</feature>
<feature type="compositionally biased region" description="Polar residues" evidence="1">
    <location>
        <begin position="495"/>
        <end position="519"/>
    </location>
</feature>
<evidence type="ECO:0000313" key="2">
    <source>
        <dbReference type="EMBL" id="AOW00584.1"/>
    </source>
</evidence>
<organism evidence="2 3">
    <name type="scientific">Yarrowia lipolytica</name>
    <name type="common">Candida lipolytica</name>
    <dbReference type="NCBI Taxonomy" id="4952"/>
    <lineage>
        <taxon>Eukaryota</taxon>
        <taxon>Fungi</taxon>
        <taxon>Dikarya</taxon>
        <taxon>Ascomycota</taxon>
        <taxon>Saccharomycotina</taxon>
        <taxon>Dipodascomycetes</taxon>
        <taxon>Dipodascales</taxon>
        <taxon>Dipodascales incertae sedis</taxon>
        <taxon>Yarrowia</taxon>
    </lineage>
</organism>
<protein>
    <submittedName>
        <fullName evidence="2">Uncharacterized protein</fullName>
    </submittedName>
</protein>
<dbReference type="VEuPathDB" id="FungiDB:YALI1_A13095g"/>
<dbReference type="AlphaFoldDB" id="A0A1D8N4P6"/>
<dbReference type="Proteomes" id="UP000182444">
    <property type="component" value="Chromosome 1A"/>
</dbReference>
<dbReference type="EMBL" id="CP017553">
    <property type="protein sequence ID" value="AOW00584.1"/>
    <property type="molecule type" value="Genomic_DNA"/>
</dbReference>
<reference evidence="2 3" key="1">
    <citation type="journal article" date="2016" name="PLoS ONE">
        <title>Sequence Assembly of Yarrowia lipolytica Strain W29/CLIB89 Shows Transposable Element Diversity.</title>
        <authorList>
            <person name="Magnan C."/>
            <person name="Yu J."/>
            <person name="Chang I."/>
            <person name="Jahn E."/>
            <person name="Kanomata Y."/>
            <person name="Wu J."/>
            <person name="Zeller M."/>
            <person name="Oakes M."/>
            <person name="Baldi P."/>
            <person name="Sandmeyer S."/>
        </authorList>
    </citation>
    <scope>NUCLEOTIDE SEQUENCE [LARGE SCALE GENOMIC DNA]</scope>
    <source>
        <strain evidence="3">CLIB89(W29)</strain>
    </source>
</reference>
<dbReference type="VEuPathDB" id="FungiDB:YALI0_A13079g"/>
<feature type="region of interest" description="Disordered" evidence="1">
    <location>
        <begin position="219"/>
        <end position="367"/>
    </location>
</feature>
<accession>A0A1D8N4P6</accession>